<dbReference type="InterPro" id="IPR007436">
    <property type="entry name" value="DUF485"/>
</dbReference>
<keyword evidence="1" id="KW-1133">Transmembrane helix</keyword>
<dbReference type="EMBL" id="CP022423">
    <property type="protein sequence ID" value="ASM78928.1"/>
    <property type="molecule type" value="Genomic_DNA"/>
</dbReference>
<reference evidence="2 3" key="1">
    <citation type="submission" date="2017-07" db="EMBL/GenBank/DDBJ databases">
        <title>Complete Genome Sequence of the cosmetic ferment Vitreoscilla filiformis (ATCC15551).</title>
        <authorList>
            <person name="Contreras S."/>
            <person name="Sagory-Zalkind P."/>
            <person name="Blanquart H."/>
            <person name="Iltis A."/>
            <person name="Morand S.C."/>
        </authorList>
    </citation>
    <scope>NUCLEOTIDE SEQUENCE [LARGE SCALE GENOMIC DNA]</scope>
    <source>
        <strain evidence="2 3">ATCC 15551</strain>
    </source>
</reference>
<proteinExistence type="predicted"/>
<protein>
    <submittedName>
        <fullName evidence="2">Membrane protein</fullName>
    </submittedName>
</protein>
<name>A0A221KIQ5_VITFI</name>
<keyword evidence="3" id="KW-1185">Reference proteome</keyword>
<evidence type="ECO:0000313" key="2">
    <source>
        <dbReference type="EMBL" id="ASM78928.1"/>
    </source>
</evidence>
<dbReference type="PANTHER" id="PTHR38598">
    <property type="entry name" value="INNER MEMBRANE PROTEIN YJCH"/>
    <property type="match status" value="1"/>
</dbReference>
<organism evidence="2 3">
    <name type="scientific">Vitreoscilla filiformis</name>
    <dbReference type="NCBI Taxonomy" id="63"/>
    <lineage>
        <taxon>Bacteria</taxon>
        <taxon>Pseudomonadati</taxon>
        <taxon>Pseudomonadota</taxon>
        <taxon>Betaproteobacteria</taxon>
        <taxon>Neisseriales</taxon>
        <taxon>Neisseriaceae</taxon>
        <taxon>Vitreoscilla</taxon>
    </lineage>
</organism>
<dbReference type="GO" id="GO:0005886">
    <property type="term" value="C:plasma membrane"/>
    <property type="evidence" value="ECO:0007669"/>
    <property type="project" value="TreeGrafter"/>
</dbReference>
<dbReference type="InterPro" id="IPR052959">
    <property type="entry name" value="Inner_membrane_assoc"/>
</dbReference>
<dbReference type="OrthoDB" id="5297034at2"/>
<dbReference type="KEGG" id="vff:VITFI_CDS3151"/>
<feature type="transmembrane region" description="Helical" evidence="1">
    <location>
        <begin position="62"/>
        <end position="85"/>
    </location>
</feature>
<dbReference type="AlphaFoldDB" id="A0A221KIQ5"/>
<dbReference type="PANTHER" id="PTHR38598:SF1">
    <property type="entry name" value="INNER MEMBRANE PROTEIN YJCH"/>
    <property type="match status" value="1"/>
</dbReference>
<accession>A0A221KIQ5</accession>
<keyword evidence="1" id="KW-0472">Membrane</keyword>
<evidence type="ECO:0000313" key="3">
    <source>
        <dbReference type="Proteomes" id="UP000199729"/>
    </source>
</evidence>
<gene>
    <name evidence="2" type="ORF">VITFI_CDS3151</name>
</gene>
<feature type="transmembrane region" description="Helical" evidence="1">
    <location>
        <begin position="26"/>
        <end position="47"/>
    </location>
</feature>
<sequence length="109" mass="12438">MSQQQIYQRIREHPDFNRLVQTRSQLSWTLVAVLMVLFYGLILVVAFNPSIMGQRLGGETSAYTLGVAVIFSMFVFFWGLTALYVKRANTEFDELTLKIVQDASKGARK</sequence>
<dbReference type="Proteomes" id="UP000199729">
    <property type="component" value="Chromosome"/>
</dbReference>
<keyword evidence="1" id="KW-0812">Transmembrane</keyword>
<dbReference type="Pfam" id="PF04341">
    <property type="entry name" value="DUF485"/>
    <property type="match status" value="1"/>
</dbReference>
<evidence type="ECO:0000256" key="1">
    <source>
        <dbReference type="SAM" id="Phobius"/>
    </source>
</evidence>
<dbReference type="RefSeq" id="WP_089417791.1">
    <property type="nucleotide sequence ID" value="NZ_CP022423.1"/>
</dbReference>